<protein>
    <submittedName>
        <fullName evidence="1">Uncharacterized protein</fullName>
    </submittedName>
</protein>
<dbReference type="Proteomes" id="UP000032304">
    <property type="component" value="Chromosome 6"/>
</dbReference>
<name>A0A0D2RML8_GOSRA</name>
<evidence type="ECO:0000313" key="2">
    <source>
        <dbReference type="Proteomes" id="UP000032304"/>
    </source>
</evidence>
<gene>
    <name evidence="1" type="ORF">B456_006G127300</name>
</gene>
<sequence length="78" mass="8717">MGITILLNLQNSTSPSPFFLDGRRQPSEKPLMHGRNQPVCTNIVVTNTIAKLKVIAPVHYWNGVIWPKQPVTLVEIPT</sequence>
<keyword evidence="2" id="KW-1185">Reference proteome</keyword>
<dbReference type="Gramene" id="KJB33069">
    <property type="protein sequence ID" value="KJB33069"/>
    <property type="gene ID" value="B456_006G127300"/>
</dbReference>
<dbReference type="EMBL" id="CM001745">
    <property type="protein sequence ID" value="KJB33069.1"/>
    <property type="molecule type" value="Genomic_DNA"/>
</dbReference>
<evidence type="ECO:0000313" key="1">
    <source>
        <dbReference type="EMBL" id="KJB33069.1"/>
    </source>
</evidence>
<proteinExistence type="predicted"/>
<organism evidence="1 2">
    <name type="scientific">Gossypium raimondii</name>
    <name type="common">Peruvian cotton</name>
    <name type="synonym">Gossypium klotzschianum subsp. raimondii</name>
    <dbReference type="NCBI Taxonomy" id="29730"/>
    <lineage>
        <taxon>Eukaryota</taxon>
        <taxon>Viridiplantae</taxon>
        <taxon>Streptophyta</taxon>
        <taxon>Embryophyta</taxon>
        <taxon>Tracheophyta</taxon>
        <taxon>Spermatophyta</taxon>
        <taxon>Magnoliopsida</taxon>
        <taxon>eudicotyledons</taxon>
        <taxon>Gunneridae</taxon>
        <taxon>Pentapetalae</taxon>
        <taxon>rosids</taxon>
        <taxon>malvids</taxon>
        <taxon>Malvales</taxon>
        <taxon>Malvaceae</taxon>
        <taxon>Malvoideae</taxon>
        <taxon>Gossypium</taxon>
    </lineage>
</organism>
<dbReference type="AlphaFoldDB" id="A0A0D2RML8"/>
<accession>A0A0D2RML8</accession>
<reference evidence="1 2" key="1">
    <citation type="journal article" date="2012" name="Nature">
        <title>Repeated polyploidization of Gossypium genomes and the evolution of spinnable cotton fibres.</title>
        <authorList>
            <person name="Paterson A.H."/>
            <person name="Wendel J.F."/>
            <person name="Gundlach H."/>
            <person name="Guo H."/>
            <person name="Jenkins J."/>
            <person name="Jin D."/>
            <person name="Llewellyn D."/>
            <person name="Showmaker K.C."/>
            <person name="Shu S."/>
            <person name="Udall J."/>
            <person name="Yoo M.J."/>
            <person name="Byers R."/>
            <person name="Chen W."/>
            <person name="Doron-Faigenboim A."/>
            <person name="Duke M.V."/>
            <person name="Gong L."/>
            <person name="Grimwood J."/>
            <person name="Grover C."/>
            <person name="Grupp K."/>
            <person name="Hu G."/>
            <person name="Lee T.H."/>
            <person name="Li J."/>
            <person name="Lin L."/>
            <person name="Liu T."/>
            <person name="Marler B.S."/>
            <person name="Page J.T."/>
            <person name="Roberts A.W."/>
            <person name="Romanel E."/>
            <person name="Sanders W.S."/>
            <person name="Szadkowski E."/>
            <person name="Tan X."/>
            <person name="Tang H."/>
            <person name="Xu C."/>
            <person name="Wang J."/>
            <person name="Wang Z."/>
            <person name="Zhang D."/>
            <person name="Zhang L."/>
            <person name="Ashrafi H."/>
            <person name="Bedon F."/>
            <person name="Bowers J.E."/>
            <person name="Brubaker C.L."/>
            <person name="Chee P.W."/>
            <person name="Das S."/>
            <person name="Gingle A.R."/>
            <person name="Haigler C.H."/>
            <person name="Harker D."/>
            <person name="Hoffmann L.V."/>
            <person name="Hovav R."/>
            <person name="Jones D.C."/>
            <person name="Lemke C."/>
            <person name="Mansoor S."/>
            <person name="ur Rahman M."/>
            <person name="Rainville L.N."/>
            <person name="Rambani A."/>
            <person name="Reddy U.K."/>
            <person name="Rong J.K."/>
            <person name="Saranga Y."/>
            <person name="Scheffler B.E."/>
            <person name="Scheffler J.A."/>
            <person name="Stelly D.M."/>
            <person name="Triplett B.A."/>
            <person name="Van Deynze A."/>
            <person name="Vaslin M.F."/>
            <person name="Waghmare V.N."/>
            <person name="Walford S.A."/>
            <person name="Wright R.J."/>
            <person name="Zaki E.A."/>
            <person name="Zhang T."/>
            <person name="Dennis E.S."/>
            <person name="Mayer K.F."/>
            <person name="Peterson D.G."/>
            <person name="Rokhsar D.S."/>
            <person name="Wang X."/>
            <person name="Schmutz J."/>
        </authorList>
    </citation>
    <scope>NUCLEOTIDE SEQUENCE [LARGE SCALE GENOMIC DNA]</scope>
</reference>